<accession>A0AAN8FLE3</accession>
<protein>
    <submittedName>
        <fullName evidence="2">Uncharacterized protein</fullName>
    </submittedName>
</protein>
<dbReference type="EMBL" id="WIXE01007348">
    <property type="protein sequence ID" value="KAK5980490.1"/>
    <property type="molecule type" value="Genomic_DNA"/>
</dbReference>
<evidence type="ECO:0000256" key="1">
    <source>
        <dbReference type="SAM" id="MobiDB-lite"/>
    </source>
</evidence>
<reference evidence="2 3" key="1">
    <citation type="submission" date="2019-10" db="EMBL/GenBank/DDBJ databases">
        <title>Assembly and Annotation for the nematode Trichostrongylus colubriformis.</title>
        <authorList>
            <person name="Martin J."/>
        </authorList>
    </citation>
    <scope>NUCLEOTIDE SEQUENCE [LARGE SCALE GENOMIC DNA]</scope>
    <source>
        <strain evidence="2">G859</strain>
        <tissue evidence="2">Whole worm</tissue>
    </source>
</reference>
<evidence type="ECO:0000313" key="2">
    <source>
        <dbReference type="EMBL" id="KAK5980490.1"/>
    </source>
</evidence>
<proteinExistence type="predicted"/>
<dbReference type="AlphaFoldDB" id="A0AAN8FLE3"/>
<feature type="compositionally biased region" description="Basic residues" evidence="1">
    <location>
        <begin position="100"/>
        <end position="125"/>
    </location>
</feature>
<sequence length="125" mass="15277">MECEDRSEKVKKATPHELDKKQMELARAKMKKRADAREVARQEEKNWVEFRKLQVLYDCRPKSRAASRREDDVRNDIFQLKDLQRIKQGELGEKWENGMRKGRKKARNKKDKYKRKNHRRDKKKH</sequence>
<organism evidence="2 3">
    <name type="scientific">Trichostrongylus colubriformis</name>
    <name type="common">Black scour worm</name>
    <dbReference type="NCBI Taxonomy" id="6319"/>
    <lineage>
        <taxon>Eukaryota</taxon>
        <taxon>Metazoa</taxon>
        <taxon>Ecdysozoa</taxon>
        <taxon>Nematoda</taxon>
        <taxon>Chromadorea</taxon>
        <taxon>Rhabditida</taxon>
        <taxon>Rhabditina</taxon>
        <taxon>Rhabditomorpha</taxon>
        <taxon>Strongyloidea</taxon>
        <taxon>Trichostrongylidae</taxon>
        <taxon>Trichostrongylus</taxon>
    </lineage>
</organism>
<gene>
    <name evidence="2" type="ORF">GCK32_005999</name>
</gene>
<feature type="compositionally biased region" description="Basic and acidic residues" evidence="1">
    <location>
        <begin position="89"/>
        <end position="99"/>
    </location>
</feature>
<name>A0AAN8FLE3_TRICO</name>
<comment type="caution">
    <text evidence="2">The sequence shown here is derived from an EMBL/GenBank/DDBJ whole genome shotgun (WGS) entry which is preliminary data.</text>
</comment>
<keyword evidence="3" id="KW-1185">Reference proteome</keyword>
<feature type="region of interest" description="Disordered" evidence="1">
    <location>
        <begin position="89"/>
        <end position="125"/>
    </location>
</feature>
<dbReference type="Proteomes" id="UP001331761">
    <property type="component" value="Unassembled WGS sequence"/>
</dbReference>
<evidence type="ECO:0000313" key="3">
    <source>
        <dbReference type="Proteomes" id="UP001331761"/>
    </source>
</evidence>